<dbReference type="PANTHER" id="PTHR44668:SF3">
    <property type="entry name" value="DEHYDROGENASE_REDUCTASE SDR FAMILY MEMBER 7C-B"/>
    <property type="match status" value="1"/>
</dbReference>
<dbReference type="PRINTS" id="PR00081">
    <property type="entry name" value="GDHRDH"/>
</dbReference>
<dbReference type="InterPro" id="IPR002347">
    <property type="entry name" value="SDR_fam"/>
</dbReference>
<comment type="caution">
    <text evidence="11">The sequence shown here is derived from an EMBL/GenBank/DDBJ whole genome shotgun (WGS) entry which is preliminary data.</text>
</comment>
<dbReference type="InterPro" id="IPR052148">
    <property type="entry name" value="SDR_family_member_7C"/>
</dbReference>
<keyword evidence="7" id="KW-0520">NAD</keyword>
<protein>
    <recommendedName>
        <fullName evidence="3">Protein NATD1</fullName>
    </recommendedName>
    <alternativeName>
        <fullName evidence="8">N-acetyltransferase domain-containing protein 1</fullName>
    </alternativeName>
</protein>
<keyword evidence="9" id="KW-0472">Membrane</keyword>
<reference evidence="11" key="1">
    <citation type="submission" date="2021-05" db="EMBL/GenBank/DDBJ databases">
        <authorList>
            <person name="Tigano A."/>
        </authorList>
    </citation>
    <scope>NUCLEOTIDE SEQUENCE</scope>
</reference>
<dbReference type="Proteomes" id="UP000677803">
    <property type="component" value="Unassembled WGS sequence"/>
</dbReference>
<gene>
    <name evidence="11" type="ORF">MMEN_LOCUS4595</name>
</gene>
<proteinExistence type="inferred from homology"/>
<evidence type="ECO:0000256" key="4">
    <source>
        <dbReference type="ARBA" id="ARBA00022729"/>
    </source>
</evidence>
<dbReference type="GO" id="GO:0016616">
    <property type="term" value="F:oxidoreductase activity, acting on the CH-OH group of donors, NAD or NADP as acceptor"/>
    <property type="evidence" value="ECO:0007669"/>
    <property type="project" value="TreeGrafter"/>
</dbReference>
<evidence type="ECO:0000256" key="2">
    <source>
        <dbReference type="ARBA" id="ARBA00006484"/>
    </source>
</evidence>
<keyword evidence="9" id="KW-1133">Transmembrane helix</keyword>
<dbReference type="InterPro" id="IPR020904">
    <property type="entry name" value="Sc_DH/Rdtase_CS"/>
</dbReference>
<keyword evidence="5" id="KW-0521">NADP</keyword>
<evidence type="ECO:0000256" key="7">
    <source>
        <dbReference type="ARBA" id="ARBA00023027"/>
    </source>
</evidence>
<sequence>MDPTWTTVLLVPCVVVLTAGFFYLYGAIVNLVSKTSVRNKVVVVTDALSGLGKECSGVFHKGGARLILCGKSWEKLEELADELANVSDPTATFPPKLVILDFGDLDSMPEAVAEILDCYGCLDVLIFNSSMKARAPAQSLSLEVDKLLMDNNYFGPVTLAKGVLPSMISRRSGHLVLVNSIQGKIAVPFRTTYAASKHAVQAFFDSLRAEVEEYGISVSTISHTFISRAAAGGSAPKSLWSLLYTRKPLGVSPDEATAEIVRTLNNKRREVLIAPSLPKMAIYARSFFPNVFFAIMAAGVKSSAASEKMSSQTNLRARSSDGGLTVEHDRTNRRFTVAPGAGTGVQEQAVLLYRFTGEKEVDLMSTFVPETFRGQGVAALLSQAAMDFLVEEKLKARISCWYIKKYVEDHPEHLYKELVIS</sequence>
<dbReference type="GO" id="GO:0006874">
    <property type="term" value="P:intracellular calcium ion homeostasis"/>
    <property type="evidence" value="ECO:0007669"/>
    <property type="project" value="TreeGrafter"/>
</dbReference>
<keyword evidence="4" id="KW-0732">Signal</keyword>
<dbReference type="PROSITE" id="PS00061">
    <property type="entry name" value="ADH_SHORT"/>
    <property type="match status" value="1"/>
</dbReference>
<evidence type="ECO:0000256" key="3">
    <source>
        <dbReference type="ARBA" id="ARBA00020243"/>
    </source>
</evidence>
<evidence type="ECO:0000313" key="11">
    <source>
        <dbReference type="EMBL" id="CAG5867815.1"/>
    </source>
</evidence>
<dbReference type="Gene3D" id="3.40.630.30">
    <property type="match status" value="1"/>
</dbReference>
<evidence type="ECO:0000256" key="6">
    <source>
        <dbReference type="ARBA" id="ARBA00023002"/>
    </source>
</evidence>
<dbReference type="PANTHER" id="PTHR44668">
    <property type="match status" value="1"/>
</dbReference>
<dbReference type="InterPro" id="IPR036291">
    <property type="entry name" value="NAD(P)-bd_dom_sf"/>
</dbReference>
<dbReference type="InterPro" id="IPR031165">
    <property type="entry name" value="GNAT_YJDJ"/>
</dbReference>
<dbReference type="OrthoDB" id="5307821at2759"/>
<dbReference type="Pfam" id="PF14542">
    <property type="entry name" value="Acetyltransf_CG"/>
    <property type="match status" value="1"/>
</dbReference>
<evidence type="ECO:0000313" key="12">
    <source>
        <dbReference type="Proteomes" id="UP000677803"/>
    </source>
</evidence>
<dbReference type="AlphaFoldDB" id="A0A8S4ALV3"/>
<keyword evidence="12" id="KW-1185">Reference proteome</keyword>
<organism evidence="11 12">
    <name type="scientific">Menidia menidia</name>
    <name type="common">Atlantic silverside</name>
    <dbReference type="NCBI Taxonomy" id="238744"/>
    <lineage>
        <taxon>Eukaryota</taxon>
        <taxon>Metazoa</taxon>
        <taxon>Chordata</taxon>
        <taxon>Craniata</taxon>
        <taxon>Vertebrata</taxon>
        <taxon>Euteleostomi</taxon>
        <taxon>Actinopterygii</taxon>
        <taxon>Neopterygii</taxon>
        <taxon>Teleostei</taxon>
        <taxon>Neoteleostei</taxon>
        <taxon>Acanthomorphata</taxon>
        <taxon>Ovalentaria</taxon>
        <taxon>Atherinomorphae</taxon>
        <taxon>Atheriniformes</taxon>
        <taxon>Atherinopsidae</taxon>
        <taxon>Menidiinae</taxon>
        <taxon>Menidia</taxon>
    </lineage>
</organism>
<evidence type="ECO:0000256" key="9">
    <source>
        <dbReference type="SAM" id="Phobius"/>
    </source>
</evidence>
<comment type="similarity">
    <text evidence="2">Belongs to the short-chain dehydrogenases/reductases (SDR) family.</text>
</comment>
<dbReference type="SUPFAM" id="SSF51735">
    <property type="entry name" value="NAD(P)-binding Rossmann-fold domains"/>
    <property type="match status" value="1"/>
</dbReference>
<keyword evidence="9" id="KW-0812">Transmembrane</keyword>
<evidence type="ECO:0000259" key="10">
    <source>
        <dbReference type="PROSITE" id="PS51729"/>
    </source>
</evidence>
<accession>A0A8S4ALV3</accession>
<feature type="domain" description="N-acetyltransferase" evidence="10">
    <location>
        <begin position="327"/>
        <end position="420"/>
    </location>
</feature>
<evidence type="ECO:0000256" key="1">
    <source>
        <dbReference type="ARBA" id="ARBA00006233"/>
    </source>
</evidence>
<evidence type="ECO:0000256" key="5">
    <source>
        <dbReference type="ARBA" id="ARBA00022857"/>
    </source>
</evidence>
<name>A0A8S4ALV3_9TELE</name>
<dbReference type="SUPFAM" id="SSF55729">
    <property type="entry name" value="Acyl-CoA N-acyltransferases (Nat)"/>
    <property type="match status" value="1"/>
</dbReference>
<dbReference type="InterPro" id="IPR016181">
    <property type="entry name" value="Acyl_CoA_acyltransferase"/>
</dbReference>
<evidence type="ECO:0000256" key="8">
    <source>
        <dbReference type="ARBA" id="ARBA00031876"/>
    </source>
</evidence>
<keyword evidence="6" id="KW-0560">Oxidoreductase</keyword>
<feature type="transmembrane region" description="Helical" evidence="9">
    <location>
        <begin position="6"/>
        <end position="32"/>
    </location>
</feature>
<dbReference type="Pfam" id="PF00106">
    <property type="entry name" value="adh_short"/>
    <property type="match status" value="1"/>
</dbReference>
<dbReference type="EMBL" id="CAJRST010003348">
    <property type="protein sequence ID" value="CAG5867815.1"/>
    <property type="molecule type" value="Genomic_DNA"/>
</dbReference>
<dbReference type="CDD" id="cd05332">
    <property type="entry name" value="11beta-HSD1_like_SDR_c"/>
    <property type="match status" value="1"/>
</dbReference>
<dbReference type="Gene3D" id="3.40.50.720">
    <property type="entry name" value="NAD(P)-binding Rossmann-like Domain"/>
    <property type="match status" value="1"/>
</dbReference>
<comment type="similarity">
    <text evidence="1">Belongs to the NATD1 family.</text>
</comment>
<dbReference type="PROSITE" id="PS51729">
    <property type="entry name" value="GNAT_YJDJ"/>
    <property type="match status" value="1"/>
</dbReference>